<evidence type="ECO:0000313" key="13">
    <source>
        <dbReference type="EMBL" id="KAH3885736.1"/>
    </source>
</evidence>
<dbReference type="SMART" id="SM00356">
    <property type="entry name" value="ZnF_C3H1"/>
    <property type="match status" value="1"/>
</dbReference>
<dbReference type="Pfam" id="PF00642">
    <property type="entry name" value="zf-CCCH"/>
    <property type="match status" value="1"/>
</dbReference>
<evidence type="ECO:0000256" key="3">
    <source>
        <dbReference type="ARBA" id="ARBA00022723"/>
    </source>
</evidence>
<evidence type="ECO:0000256" key="9">
    <source>
        <dbReference type="ARBA" id="ARBA00067764"/>
    </source>
</evidence>
<dbReference type="Pfam" id="PF06220">
    <property type="entry name" value="zf-U1"/>
    <property type="match status" value="1"/>
</dbReference>
<dbReference type="PROSITE" id="PS50103">
    <property type="entry name" value="ZF_C3H1"/>
    <property type="match status" value="1"/>
</dbReference>
<keyword evidence="6 11" id="KW-0862">Zinc</keyword>
<dbReference type="Gene3D" id="3.30.160.60">
    <property type="entry name" value="Classic Zinc Finger"/>
    <property type="match status" value="1"/>
</dbReference>
<name>A0A9D4RYE7_DREPO</name>
<keyword evidence="4" id="KW-0747">Spliceosome</keyword>
<organism evidence="13 14">
    <name type="scientific">Dreissena polymorpha</name>
    <name type="common">Zebra mussel</name>
    <name type="synonym">Mytilus polymorpha</name>
    <dbReference type="NCBI Taxonomy" id="45954"/>
    <lineage>
        <taxon>Eukaryota</taxon>
        <taxon>Metazoa</taxon>
        <taxon>Spiralia</taxon>
        <taxon>Lophotrochozoa</taxon>
        <taxon>Mollusca</taxon>
        <taxon>Bivalvia</taxon>
        <taxon>Autobranchia</taxon>
        <taxon>Heteroconchia</taxon>
        <taxon>Euheterodonta</taxon>
        <taxon>Imparidentia</taxon>
        <taxon>Neoheterodontei</taxon>
        <taxon>Myida</taxon>
        <taxon>Dreissenoidea</taxon>
        <taxon>Dreissenidae</taxon>
        <taxon>Dreissena</taxon>
    </lineage>
</organism>
<reference evidence="13" key="2">
    <citation type="submission" date="2020-11" db="EMBL/GenBank/DDBJ databases">
        <authorList>
            <person name="McCartney M.A."/>
            <person name="Auch B."/>
            <person name="Kono T."/>
            <person name="Mallez S."/>
            <person name="Becker A."/>
            <person name="Gohl D.M."/>
            <person name="Silverstein K.A.T."/>
            <person name="Koren S."/>
            <person name="Bechman K.B."/>
            <person name="Herman A."/>
            <person name="Abrahante J.E."/>
            <person name="Garbe J."/>
        </authorList>
    </citation>
    <scope>NUCLEOTIDE SEQUENCE</scope>
    <source>
        <strain evidence="13">Duluth1</strain>
        <tissue evidence="13">Whole animal</tissue>
    </source>
</reference>
<dbReference type="InterPro" id="IPR036236">
    <property type="entry name" value="Znf_C2H2_sf"/>
</dbReference>
<dbReference type="PANTHER" id="PTHR16465">
    <property type="entry name" value="NUCLEASE-RELATED"/>
    <property type="match status" value="1"/>
</dbReference>
<evidence type="ECO:0000256" key="6">
    <source>
        <dbReference type="ARBA" id="ARBA00022833"/>
    </source>
</evidence>
<dbReference type="Proteomes" id="UP000828390">
    <property type="component" value="Unassembled WGS sequence"/>
</dbReference>
<evidence type="ECO:0000313" key="14">
    <source>
        <dbReference type="Proteomes" id="UP000828390"/>
    </source>
</evidence>
<dbReference type="SUPFAM" id="SSF57667">
    <property type="entry name" value="beta-beta-alpha zinc fingers"/>
    <property type="match status" value="1"/>
</dbReference>
<comment type="subcellular location">
    <subcellularLocation>
        <location evidence="1">Nucleus</location>
    </subcellularLocation>
</comment>
<dbReference type="GO" id="GO:0006397">
    <property type="term" value="P:mRNA processing"/>
    <property type="evidence" value="ECO:0007669"/>
    <property type="project" value="UniProtKB-KW"/>
</dbReference>
<dbReference type="AlphaFoldDB" id="A0A9D4RYE7"/>
<dbReference type="GO" id="GO:0008380">
    <property type="term" value="P:RNA splicing"/>
    <property type="evidence" value="ECO:0007669"/>
    <property type="project" value="UniProtKB-KW"/>
</dbReference>
<dbReference type="OrthoDB" id="2417221at2759"/>
<keyword evidence="8" id="KW-0539">Nucleus</keyword>
<dbReference type="FunFam" id="3.30.160.60:FF:000741">
    <property type="entry name" value="Zinc finger matrin-type protein 5"/>
    <property type="match status" value="1"/>
</dbReference>
<evidence type="ECO:0000256" key="10">
    <source>
        <dbReference type="ARBA" id="ARBA00076547"/>
    </source>
</evidence>
<dbReference type="EMBL" id="JAIWYP010000001">
    <property type="protein sequence ID" value="KAH3885736.1"/>
    <property type="molecule type" value="Genomic_DNA"/>
</dbReference>
<dbReference type="Gene3D" id="4.10.1000.10">
    <property type="entry name" value="Zinc finger, CCCH-type"/>
    <property type="match status" value="1"/>
</dbReference>
<feature type="domain" description="C3H1-type" evidence="12">
    <location>
        <begin position="51"/>
        <end position="78"/>
    </location>
</feature>
<keyword evidence="3 11" id="KW-0479">Metal-binding</keyword>
<feature type="zinc finger region" description="C3H1-type" evidence="11">
    <location>
        <begin position="51"/>
        <end position="78"/>
    </location>
</feature>
<dbReference type="PANTHER" id="PTHR16465:SF0">
    <property type="entry name" value="ZINC FINGER MATRIN-TYPE PROTEIN 5"/>
    <property type="match status" value="1"/>
</dbReference>
<dbReference type="GO" id="GO:0005689">
    <property type="term" value="C:U12-type spliceosomal complex"/>
    <property type="evidence" value="ECO:0007669"/>
    <property type="project" value="TreeGrafter"/>
</dbReference>
<evidence type="ECO:0000256" key="7">
    <source>
        <dbReference type="ARBA" id="ARBA00023187"/>
    </source>
</evidence>
<dbReference type="InterPro" id="IPR013085">
    <property type="entry name" value="U1-CZ_Znf_C2H2"/>
</dbReference>
<dbReference type="SUPFAM" id="SSF90229">
    <property type="entry name" value="CCCH zinc finger"/>
    <property type="match status" value="1"/>
</dbReference>
<evidence type="ECO:0000256" key="4">
    <source>
        <dbReference type="ARBA" id="ARBA00022728"/>
    </source>
</evidence>
<keyword evidence="5 11" id="KW-0863">Zinc-finger</keyword>
<evidence type="ECO:0000256" key="8">
    <source>
        <dbReference type="ARBA" id="ARBA00023242"/>
    </source>
</evidence>
<dbReference type="InterPro" id="IPR000571">
    <property type="entry name" value="Znf_CCCH"/>
</dbReference>
<keyword evidence="2" id="KW-0507">mRNA processing</keyword>
<dbReference type="GO" id="GO:0008270">
    <property type="term" value="F:zinc ion binding"/>
    <property type="evidence" value="ECO:0007669"/>
    <property type="project" value="UniProtKB-KW"/>
</dbReference>
<accession>A0A9D4RYE7</accession>
<evidence type="ECO:0000259" key="12">
    <source>
        <dbReference type="PROSITE" id="PS50103"/>
    </source>
</evidence>
<protein>
    <recommendedName>
        <fullName evidence="9">Zinc finger matrin-type protein 5</fullName>
    </recommendedName>
    <alternativeName>
        <fullName evidence="10">U11/U12 small nuclear ribonucleoprotein 20 kDa protein</fullName>
    </alternativeName>
</protein>
<keyword evidence="7" id="KW-0508">mRNA splicing</keyword>
<reference evidence="13" key="1">
    <citation type="journal article" date="2019" name="bioRxiv">
        <title>The Genome of the Zebra Mussel, Dreissena polymorpha: A Resource for Invasive Species Research.</title>
        <authorList>
            <person name="McCartney M.A."/>
            <person name="Auch B."/>
            <person name="Kono T."/>
            <person name="Mallez S."/>
            <person name="Zhang Y."/>
            <person name="Obille A."/>
            <person name="Becker A."/>
            <person name="Abrahante J.E."/>
            <person name="Garbe J."/>
            <person name="Badalamenti J.P."/>
            <person name="Herman A."/>
            <person name="Mangelson H."/>
            <person name="Liachko I."/>
            <person name="Sullivan S."/>
            <person name="Sone E.D."/>
            <person name="Koren S."/>
            <person name="Silverstein K.A.T."/>
            <person name="Beckman K.B."/>
            <person name="Gohl D.M."/>
        </authorList>
    </citation>
    <scope>NUCLEOTIDE SEQUENCE</scope>
    <source>
        <strain evidence="13">Duluth1</strain>
        <tissue evidence="13">Whole animal</tissue>
    </source>
</reference>
<proteinExistence type="predicted"/>
<sequence>MGKRYYCDFCDRSFADTGVNRKNHFKGVQHQRLKKQHYDAFRDPASILAEESTKIPCARFQTGSCDFGDSCKFSHMTPERLHHLQELVSKQRQRSEKDMNFNKDLKEPTLEEWLEKRSKRLRKTENNEEETDELHYELPPFLNIPNLPPSLLPPSAEELRNTAKCEWG</sequence>
<dbReference type="InterPro" id="IPR036855">
    <property type="entry name" value="Znf_CCCH_sf"/>
</dbReference>
<evidence type="ECO:0000256" key="2">
    <source>
        <dbReference type="ARBA" id="ARBA00022664"/>
    </source>
</evidence>
<keyword evidence="14" id="KW-1185">Reference proteome</keyword>
<evidence type="ECO:0000256" key="11">
    <source>
        <dbReference type="PROSITE-ProRule" id="PRU00723"/>
    </source>
</evidence>
<comment type="caution">
    <text evidence="13">The sequence shown here is derived from an EMBL/GenBank/DDBJ whole genome shotgun (WGS) entry which is preliminary data.</text>
</comment>
<evidence type="ECO:0000256" key="1">
    <source>
        <dbReference type="ARBA" id="ARBA00004123"/>
    </source>
</evidence>
<evidence type="ECO:0000256" key="5">
    <source>
        <dbReference type="ARBA" id="ARBA00022771"/>
    </source>
</evidence>
<gene>
    <name evidence="13" type="ORF">DPMN_009732</name>
</gene>